<accession>A0A821XLL6</accession>
<protein>
    <submittedName>
        <fullName evidence="1">Uncharacterized protein</fullName>
    </submittedName>
</protein>
<sequence length="58" mass="6852">MGIYRWWIDLVGGSKWSEEIPWMLQIMLSIEQVIRWFGGQIVINNFNYDGQFKVSSIA</sequence>
<dbReference type="EMBL" id="CAJOBS010010353">
    <property type="protein sequence ID" value="CAF4940483.1"/>
    <property type="molecule type" value="Genomic_DNA"/>
</dbReference>
<proteinExistence type="predicted"/>
<name>A0A821XLL6_9BILA</name>
<dbReference type="AlphaFoldDB" id="A0A821XLL6"/>
<reference evidence="1" key="1">
    <citation type="submission" date="2021-02" db="EMBL/GenBank/DDBJ databases">
        <authorList>
            <person name="Nowell W R."/>
        </authorList>
    </citation>
    <scope>NUCLEOTIDE SEQUENCE</scope>
</reference>
<gene>
    <name evidence="1" type="ORF">TOA249_LOCUS33329</name>
</gene>
<organism evidence="1 2">
    <name type="scientific">Rotaria socialis</name>
    <dbReference type="NCBI Taxonomy" id="392032"/>
    <lineage>
        <taxon>Eukaryota</taxon>
        <taxon>Metazoa</taxon>
        <taxon>Spiralia</taxon>
        <taxon>Gnathifera</taxon>
        <taxon>Rotifera</taxon>
        <taxon>Eurotatoria</taxon>
        <taxon>Bdelloidea</taxon>
        <taxon>Philodinida</taxon>
        <taxon>Philodinidae</taxon>
        <taxon>Rotaria</taxon>
    </lineage>
</organism>
<evidence type="ECO:0000313" key="2">
    <source>
        <dbReference type="Proteomes" id="UP000663838"/>
    </source>
</evidence>
<dbReference type="Proteomes" id="UP000663838">
    <property type="component" value="Unassembled WGS sequence"/>
</dbReference>
<comment type="caution">
    <text evidence="1">The sequence shown here is derived from an EMBL/GenBank/DDBJ whole genome shotgun (WGS) entry which is preliminary data.</text>
</comment>
<evidence type="ECO:0000313" key="1">
    <source>
        <dbReference type="EMBL" id="CAF4940483.1"/>
    </source>
</evidence>